<reference evidence="1 2" key="1">
    <citation type="journal article" date="2018" name="PLoS ONE">
        <title>The draft genome of Kipferlia bialata reveals reductive genome evolution in fornicate parasites.</title>
        <authorList>
            <person name="Tanifuji G."/>
            <person name="Takabayashi S."/>
            <person name="Kume K."/>
            <person name="Takagi M."/>
            <person name="Nakayama T."/>
            <person name="Kamikawa R."/>
            <person name="Inagaki Y."/>
            <person name="Hashimoto T."/>
        </authorList>
    </citation>
    <scope>NUCLEOTIDE SEQUENCE [LARGE SCALE GENOMIC DNA]</scope>
    <source>
        <strain evidence="1">NY0173</strain>
    </source>
</reference>
<sequence length="367" mass="41692">MKTLQLENKKKKSDGLSRWVTVDKPVETPVWDWRERAELYRDTPALHDGLRVSLVPSDWGVVYVLVQIWTADEEEDIRVYDALDVYVLELDTLTWGLVDQREGDVWPVPMEVRAFACIDYGLVIAGGLQQESVRAYFLRQDPKRIVSNTIWRLDAESETWKLLGKIPADALRHMRGRKFHLVGNTIVYPGSYGCVSIHLTSSPQPTGVSPKRRVVSERERDGTRRVDVVFSEWPQFEVGEYEFNECEPIYHILGQSDSCSVPISANSLLSIESYRLMYEDDKATLFDPVGLCPLHNVPQPYMLPPILDHLGVLATETADLKILCGSLINPDTFLLNLECTVNGVRENVVTRLFVLELLPALFSYPGV</sequence>
<keyword evidence="2" id="KW-1185">Reference proteome</keyword>
<dbReference type="InterPro" id="IPR011043">
    <property type="entry name" value="Gal_Oxase/kelch_b-propeller"/>
</dbReference>
<dbReference type="AlphaFoldDB" id="A0A391NRW8"/>
<proteinExistence type="predicted"/>
<dbReference type="SUPFAM" id="SSF50965">
    <property type="entry name" value="Galactose oxidase, central domain"/>
    <property type="match status" value="1"/>
</dbReference>
<dbReference type="EMBL" id="BDIP01000152">
    <property type="protein sequence ID" value="GCA62088.1"/>
    <property type="molecule type" value="Genomic_DNA"/>
</dbReference>
<evidence type="ECO:0000313" key="1">
    <source>
        <dbReference type="EMBL" id="GCA62088.1"/>
    </source>
</evidence>
<name>A0A391NRW8_9EUKA</name>
<accession>A0A391NRW8</accession>
<gene>
    <name evidence="1" type="ORF">KIPB_001137</name>
</gene>
<evidence type="ECO:0000313" key="2">
    <source>
        <dbReference type="Proteomes" id="UP000265618"/>
    </source>
</evidence>
<comment type="caution">
    <text evidence="1">The sequence shown here is derived from an EMBL/GenBank/DDBJ whole genome shotgun (WGS) entry which is preliminary data.</text>
</comment>
<dbReference type="Proteomes" id="UP000265618">
    <property type="component" value="Unassembled WGS sequence"/>
</dbReference>
<organism evidence="1 2">
    <name type="scientific">Kipferlia bialata</name>
    <dbReference type="NCBI Taxonomy" id="797122"/>
    <lineage>
        <taxon>Eukaryota</taxon>
        <taxon>Metamonada</taxon>
        <taxon>Carpediemonas-like organisms</taxon>
        <taxon>Kipferlia</taxon>
    </lineage>
</organism>
<protein>
    <submittedName>
        <fullName evidence="1">Uncharacterized protein</fullName>
    </submittedName>
</protein>